<keyword evidence="2 5" id="KW-0489">Methyltransferase</keyword>
<evidence type="ECO:0000256" key="4">
    <source>
        <dbReference type="SAM" id="MobiDB-lite"/>
    </source>
</evidence>
<evidence type="ECO:0000256" key="1">
    <source>
        <dbReference type="ARBA" id="ARBA00007137"/>
    </source>
</evidence>
<evidence type="ECO:0000313" key="6">
    <source>
        <dbReference type="Proteomes" id="UP000184357"/>
    </source>
</evidence>
<dbReference type="Proteomes" id="UP000184357">
    <property type="component" value="Unassembled WGS sequence"/>
</dbReference>
<accession>A0A1M5PE15</accession>
<protein>
    <submittedName>
        <fullName evidence="5">Trimethylamine:corrinoid methyltransferase</fullName>
    </submittedName>
</protein>
<gene>
    <name evidence="5" type="ORF">SAMN05443636_1564</name>
</gene>
<dbReference type="RefSeq" id="WP_159435745.1">
    <property type="nucleotide sequence ID" value="NZ_FQWV01000003.1"/>
</dbReference>
<reference evidence="5 6" key="1">
    <citation type="submission" date="2016-11" db="EMBL/GenBank/DDBJ databases">
        <authorList>
            <person name="Jaros S."/>
            <person name="Januszkiewicz K."/>
            <person name="Wedrychowicz H."/>
        </authorList>
    </citation>
    <scope>NUCLEOTIDE SEQUENCE [LARGE SCALE GENOMIC DNA]</scope>
    <source>
        <strain evidence="5 6">DSM 9297</strain>
    </source>
</reference>
<evidence type="ECO:0000256" key="3">
    <source>
        <dbReference type="ARBA" id="ARBA00022679"/>
    </source>
</evidence>
<dbReference type="InterPro" id="IPR010426">
    <property type="entry name" value="MTTB_MeTrfase"/>
</dbReference>
<keyword evidence="6" id="KW-1185">Reference proteome</keyword>
<evidence type="ECO:0000256" key="2">
    <source>
        <dbReference type="ARBA" id="ARBA00022603"/>
    </source>
</evidence>
<dbReference type="Gene3D" id="3.20.20.480">
    <property type="entry name" value="Trimethylamine methyltransferase-like"/>
    <property type="match status" value="1"/>
</dbReference>
<feature type="region of interest" description="Disordered" evidence="4">
    <location>
        <begin position="83"/>
        <end position="104"/>
    </location>
</feature>
<dbReference type="EMBL" id="FQWV01000003">
    <property type="protein sequence ID" value="SHH00015.1"/>
    <property type="molecule type" value="Genomic_DNA"/>
</dbReference>
<dbReference type="GO" id="GO:0008168">
    <property type="term" value="F:methyltransferase activity"/>
    <property type="evidence" value="ECO:0007669"/>
    <property type="project" value="UniProtKB-KW"/>
</dbReference>
<dbReference type="InterPro" id="IPR038601">
    <property type="entry name" value="MttB-like_sf"/>
</dbReference>
<dbReference type="GO" id="GO:0015948">
    <property type="term" value="P:methanogenesis"/>
    <property type="evidence" value="ECO:0007669"/>
    <property type="project" value="InterPro"/>
</dbReference>
<dbReference type="OrthoDB" id="142375at2157"/>
<sequence>MTDDRGTLDFPSLERLDADGAAAVHEASMRIVEELGVQLNHDRARALLDANGATVDGDLVRVPRDLVEECVASAPAEFTLHARNPDNDVTVGGDGEPVRAPGHGPANVVRYGAERRRGTRDDYETLLKLAQTEDVISCTGYRLCELDDVPPGTGHYEMLWRALTHTDKPVMGSTYGADRARDCLELVAIAVDDPDLSKPYVAGLVNTTPPRSIDEAHLGGLMTYAEHGQPPIVSSFTMAGASGPASLPAAMAQANAENLVAITLTQLVNPGTPVVYGVPSSNIDPRHGSLSIGSPESALFVSFAARMGRYYGLPSRGGGGLSDAKAVDYHGGFESMLLQTVTAFSGIDYVLNAVGVMESYSTVSPEKFVLDCDAIRYLDRFRAGYRIDEGTFALDAMAATDPAGHFLDEGAPDESAFFSPAFVDKRTHGDWSASGGKSAMELAHERVEARLAAYERPPMDADIERDLAAYVERHT</sequence>
<dbReference type="GO" id="GO:0032259">
    <property type="term" value="P:methylation"/>
    <property type="evidence" value="ECO:0007669"/>
    <property type="project" value="UniProtKB-KW"/>
</dbReference>
<dbReference type="STRING" id="43928.SAMN05443636_1564"/>
<proteinExistence type="inferred from homology"/>
<comment type="similarity">
    <text evidence="1">Belongs to the trimethylamine methyltransferase family.</text>
</comment>
<evidence type="ECO:0000313" key="5">
    <source>
        <dbReference type="EMBL" id="SHH00015.1"/>
    </source>
</evidence>
<name>A0A1M5PE15_9EURY</name>
<organism evidence="5 6">
    <name type="scientific">Halobaculum gomorrense</name>
    <dbReference type="NCBI Taxonomy" id="43928"/>
    <lineage>
        <taxon>Archaea</taxon>
        <taxon>Methanobacteriati</taxon>
        <taxon>Methanobacteriota</taxon>
        <taxon>Stenosarchaea group</taxon>
        <taxon>Halobacteria</taxon>
        <taxon>Halobacteriales</taxon>
        <taxon>Haloferacaceae</taxon>
        <taxon>Halobaculum</taxon>
    </lineage>
</organism>
<keyword evidence="3 5" id="KW-0808">Transferase</keyword>
<dbReference type="Pfam" id="PF06253">
    <property type="entry name" value="MTTB"/>
    <property type="match status" value="1"/>
</dbReference>
<dbReference type="AlphaFoldDB" id="A0A1M5PE15"/>